<sequence length="895" mass="101178">MDDFDAGYWKDKLGDTSKLSLDTKLHMILSLVIFLGVSIRHLLSFIFTTDIKPVKDRAARFLGYTPSYADPNSRFPAAHIFSAGVLQDSNRIITDMSLQIRIQDLTIACIRELLDPSKLADKYRALAPFFFELLHVFVASPNKYRKYNMDKGAEDGSDGPEENSGEENDNGWDDDPNEDHDEAGYTEAENTSQWQGFEGFSRNPIFAIIVAISMLAFVRNRATNLLPLLLCLFFKISGTSTRVIRMLSNIGVCVSGRTAEPLKQRISDDAIRLGVALVHSGRMWMTIFDNINIFLRKSQQRLTNRNSMIHATNVAFFALDGIDLAAENLKSKLDLRGERRHATVEDILPTNDDDTHMEQSFIALIAEILILYCPGNGEWKDRQETLAAIEGMMPTDRPLEPKKTDVRPFGVFDVNEGSKKGVIDVIDAIRERSEMSKTDWASKARIIQGDWLTANNFRNGRRIRKDDVNSFERMEYGDELSALFHHALQASHMIMKVHYGHAIRDPMSLAAHKGMLNRTWDVNKPNYAASKSLIRHSLIARVLHCVMVKKGFKLISQLKAWRPTLDDIKLMSTTLFEEFTTTTAAETAKAANDDYFAHSVYFIRDALFFCKFEKSVSIADAGAVMRVLKYWALAFRGAGQHNYARECVEVIVRSKYEMTDALRLAREQAWFYNRWGIYGRSIAADLYLEQNNYWVKRVFIADGNGVTIEYIIAKGSASVEAFREISHSVANFFGDSDRARRHKEVAFHEDIRALIEEMVRLKAHVIAPDGHFVPAPPKPSRKKNNNTVPVTQAESRSAIFDVIVEGAQEWQSKFKDFLRDTTWDPKLGYPLVKEKATSRATQDNRLHTGTILDSINENPILFDTYDDLHGDEIVRTGLGSGALGGGDEFSSGQEA</sequence>
<feature type="transmembrane region" description="Helical" evidence="2">
    <location>
        <begin position="200"/>
        <end position="218"/>
    </location>
</feature>
<evidence type="ECO:0000256" key="1">
    <source>
        <dbReference type="SAM" id="MobiDB-lite"/>
    </source>
</evidence>
<gene>
    <name evidence="4" type="ORF">GGX14DRAFT_575693</name>
</gene>
<dbReference type="InterPro" id="IPR046496">
    <property type="entry name" value="DUF6589"/>
</dbReference>
<proteinExistence type="predicted"/>
<feature type="compositionally biased region" description="Acidic residues" evidence="1">
    <location>
        <begin position="155"/>
        <end position="181"/>
    </location>
</feature>
<feature type="region of interest" description="Disordered" evidence="1">
    <location>
        <begin position="149"/>
        <end position="190"/>
    </location>
</feature>
<dbReference type="Pfam" id="PF20231">
    <property type="entry name" value="DUF6589"/>
    <property type="match status" value="1"/>
</dbReference>
<keyword evidence="5" id="KW-1185">Reference proteome</keyword>
<name>A0AAD6UV54_9AGAR</name>
<keyword evidence="2" id="KW-0472">Membrane</keyword>
<evidence type="ECO:0000259" key="3">
    <source>
        <dbReference type="Pfam" id="PF20231"/>
    </source>
</evidence>
<evidence type="ECO:0000256" key="2">
    <source>
        <dbReference type="SAM" id="Phobius"/>
    </source>
</evidence>
<keyword evidence="2" id="KW-0812">Transmembrane</keyword>
<protein>
    <recommendedName>
        <fullName evidence="3">DUF6589 domain-containing protein</fullName>
    </recommendedName>
</protein>
<dbReference type="Proteomes" id="UP001219525">
    <property type="component" value="Unassembled WGS sequence"/>
</dbReference>
<reference evidence="4" key="1">
    <citation type="submission" date="2023-03" db="EMBL/GenBank/DDBJ databases">
        <title>Massive genome expansion in bonnet fungi (Mycena s.s.) driven by repeated elements and novel gene families across ecological guilds.</title>
        <authorList>
            <consortium name="Lawrence Berkeley National Laboratory"/>
            <person name="Harder C.B."/>
            <person name="Miyauchi S."/>
            <person name="Viragh M."/>
            <person name="Kuo A."/>
            <person name="Thoen E."/>
            <person name="Andreopoulos B."/>
            <person name="Lu D."/>
            <person name="Skrede I."/>
            <person name="Drula E."/>
            <person name="Henrissat B."/>
            <person name="Morin E."/>
            <person name="Kohler A."/>
            <person name="Barry K."/>
            <person name="LaButti K."/>
            <person name="Morin E."/>
            <person name="Salamov A."/>
            <person name="Lipzen A."/>
            <person name="Mereny Z."/>
            <person name="Hegedus B."/>
            <person name="Baldrian P."/>
            <person name="Stursova M."/>
            <person name="Weitz H."/>
            <person name="Taylor A."/>
            <person name="Grigoriev I.V."/>
            <person name="Nagy L.G."/>
            <person name="Martin F."/>
            <person name="Kauserud H."/>
        </authorList>
    </citation>
    <scope>NUCLEOTIDE SEQUENCE</scope>
    <source>
        <strain evidence="4">9144</strain>
    </source>
</reference>
<organism evidence="4 5">
    <name type="scientific">Mycena pura</name>
    <dbReference type="NCBI Taxonomy" id="153505"/>
    <lineage>
        <taxon>Eukaryota</taxon>
        <taxon>Fungi</taxon>
        <taxon>Dikarya</taxon>
        <taxon>Basidiomycota</taxon>
        <taxon>Agaricomycotina</taxon>
        <taxon>Agaricomycetes</taxon>
        <taxon>Agaricomycetidae</taxon>
        <taxon>Agaricales</taxon>
        <taxon>Marasmiineae</taxon>
        <taxon>Mycenaceae</taxon>
        <taxon>Mycena</taxon>
    </lineage>
</organism>
<evidence type="ECO:0000313" key="4">
    <source>
        <dbReference type="EMBL" id="KAJ7195376.1"/>
    </source>
</evidence>
<dbReference type="AlphaFoldDB" id="A0AAD6UV54"/>
<feature type="transmembrane region" description="Helical" evidence="2">
    <location>
        <begin position="25"/>
        <end position="47"/>
    </location>
</feature>
<dbReference type="EMBL" id="JARJCW010000091">
    <property type="protein sequence ID" value="KAJ7195376.1"/>
    <property type="molecule type" value="Genomic_DNA"/>
</dbReference>
<keyword evidence="2" id="KW-1133">Transmembrane helix</keyword>
<evidence type="ECO:0000313" key="5">
    <source>
        <dbReference type="Proteomes" id="UP001219525"/>
    </source>
</evidence>
<accession>A0AAD6UV54</accession>
<comment type="caution">
    <text evidence="4">The sequence shown here is derived from an EMBL/GenBank/DDBJ whole genome shotgun (WGS) entry which is preliminary data.</text>
</comment>
<feature type="domain" description="DUF6589" evidence="3">
    <location>
        <begin position="339"/>
        <end position="742"/>
    </location>
</feature>